<keyword evidence="3 6" id="KW-0812">Transmembrane</keyword>
<feature type="transmembrane region" description="Helical" evidence="6">
    <location>
        <begin position="70"/>
        <end position="95"/>
    </location>
</feature>
<evidence type="ECO:0000256" key="2">
    <source>
        <dbReference type="ARBA" id="ARBA00009773"/>
    </source>
</evidence>
<evidence type="ECO:0000256" key="1">
    <source>
        <dbReference type="ARBA" id="ARBA00004141"/>
    </source>
</evidence>
<protein>
    <recommendedName>
        <fullName evidence="9">AI-2E family transporter</fullName>
    </recommendedName>
</protein>
<sequence length="355" mass="40616">MFTNERYNQWIYRSFFLLLWLLIIFLLMKLYPFYAPALHLLFKLLVPFVVAMFIAYLLHPTIERLHEMHVPRWAAITIIYLLFFGGVGYAVYMMYPIFLRQLSELVEQIPSFVDTYREYILKAYERTAFLPEKVHDRMDELLQSIEARGEQLLVGLGTRLTGMLDVIIFLAVIPVLVFYMLKDFTLMKKTLFRLTPAKYRKEGKEVLQEVDDSLGHYIRGQLLVCLFVGGISIVLLWFIGMRYPLVLGGIMGVTNIIPYFGPILGAIPALVIAFTVSTRMVVFVLIVVLAVQLIESNLLSPYIVGRSLHMHPILIIFALLIGGEIAGIVGMIIAVPALTILRVFAHHTDVFPRGD</sequence>
<feature type="transmembrane region" description="Helical" evidence="6">
    <location>
        <begin position="12"/>
        <end position="34"/>
    </location>
</feature>
<evidence type="ECO:0008006" key="9">
    <source>
        <dbReference type="Google" id="ProtNLM"/>
    </source>
</evidence>
<evidence type="ECO:0000313" key="8">
    <source>
        <dbReference type="Proteomes" id="UP000030528"/>
    </source>
</evidence>
<proteinExistence type="inferred from homology"/>
<dbReference type="GO" id="GO:0055085">
    <property type="term" value="P:transmembrane transport"/>
    <property type="evidence" value="ECO:0007669"/>
    <property type="project" value="TreeGrafter"/>
</dbReference>
<comment type="caution">
    <text evidence="7">The sequence shown here is derived from an EMBL/GenBank/DDBJ whole genome shotgun (WGS) entry which is preliminary data.</text>
</comment>
<dbReference type="GO" id="GO:0016020">
    <property type="term" value="C:membrane"/>
    <property type="evidence" value="ECO:0007669"/>
    <property type="project" value="UniProtKB-SubCell"/>
</dbReference>
<dbReference type="STRING" id="1385510.GCA_000425205_01089"/>
<dbReference type="OrthoDB" id="9793390at2"/>
<name>A0A0A5ICI7_9BACI</name>
<evidence type="ECO:0000256" key="4">
    <source>
        <dbReference type="ARBA" id="ARBA00022989"/>
    </source>
</evidence>
<dbReference type="InterPro" id="IPR002549">
    <property type="entry name" value="AI-2E-like"/>
</dbReference>
<evidence type="ECO:0000313" key="7">
    <source>
        <dbReference type="EMBL" id="KGX93532.1"/>
    </source>
</evidence>
<accession>A0A0A5ICI7</accession>
<feature type="transmembrane region" description="Helical" evidence="6">
    <location>
        <begin position="314"/>
        <end position="341"/>
    </location>
</feature>
<dbReference type="EMBL" id="AVPE01000002">
    <property type="protein sequence ID" value="KGX93532.1"/>
    <property type="molecule type" value="Genomic_DNA"/>
</dbReference>
<evidence type="ECO:0000256" key="3">
    <source>
        <dbReference type="ARBA" id="ARBA00022692"/>
    </source>
</evidence>
<dbReference type="Proteomes" id="UP000030528">
    <property type="component" value="Unassembled WGS sequence"/>
</dbReference>
<gene>
    <name evidence="7" type="ORF">N781_10895</name>
</gene>
<keyword evidence="4 6" id="KW-1133">Transmembrane helix</keyword>
<dbReference type="eggNOG" id="COG0628">
    <property type="taxonomic scope" value="Bacteria"/>
</dbReference>
<dbReference type="RefSeq" id="WP_026802110.1">
    <property type="nucleotide sequence ID" value="NZ_AVPE01000002.1"/>
</dbReference>
<keyword evidence="8" id="KW-1185">Reference proteome</keyword>
<dbReference type="PANTHER" id="PTHR21716">
    <property type="entry name" value="TRANSMEMBRANE PROTEIN"/>
    <property type="match status" value="1"/>
</dbReference>
<feature type="transmembrane region" description="Helical" evidence="6">
    <location>
        <begin position="271"/>
        <end position="294"/>
    </location>
</feature>
<feature type="transmembrane region" description="Helical" evidence="6">
    <location>
        <begin position="160"/>
        <end position="181"/>
    </location>
</feature>
<comment type="similarity">
    <text evidence="2">Belongs to the autoinducer-2 exporter (AI-2E) (TC 2.A.86) family.</text>
</comment>
<dbReference type="PANTHER" id="PTHR21716:SF15">
    <property type="entry name" value="TRANSPORT PROTEIN YRRI-RELATED"/>
    <property type="match status" value="1"/>
</dbReference>
<keyword evidence="5 6" id="KW-0472">Membrane</keyword>
<dbReference type="Pfam" id="PF01594">
    <property type="entry name" value="AI-2E_transport"/>
    <property type="match status" value="1"/>
</dbReference>
<organism evidence="7 8">
    <name type="scientific">Pontibacillus halophilus JSM 076056 = DSM 19796</name>
    <dbReference type="NCBI Taxonomy" id="1385510"/>
    <lineage>
        <taxon>Bacteria</taxon>
        <taxon>Bacillati</taxon>
        <taxon>Bacillota</taxon>
        <taxon>Bacilli</taxon>
        <taxon>Bacillales</taxon>
        <taxon>Bacillaceae</taxon>
        <taxon>Pontibacillus</taxon>
    </lineage>
</organism>
<feature type="transmembrane region" description="Helical" evidence="6">
    <location>
        <begin position="40"/>
        <end position="58"/>
    </location>
</feature>
<evidence type="ECO:0000256" key="6">
    <source>
        <dbReference type="SAM" id="Phobius"/>
    </source>
</evidence>
<comment type="subcellular location">
    <subcellularLocation>
        <location evidence="1">Membrane</location>
        <topology evidence="1">Multi-pass membrane protein</topology>
    </subcellularLocation>
</comment>
<feature type="transmembrane region" description="Helical" evidence="6">
    <location>
        <begin position="222"/>
        <end position="239"/>
    </location>
</feature>
<reference evidence="7 8" key="1">
    <citation type="submission" date="2013-08" db="EMBL/GenBank/DDBJ databases">
        <authorList>
            <person name="Huang J."/>
            <person name="Wang G."/>
        </authorList>
    </citation>
    <scope>NUCLEOTIDE SEQUENCE [LARGE SCALE GENOMIC DNA]</scope>
    <source>
        <strain evidence="7 8">JSM 076056</strain>
    </source>
</reference>
<dbReference type="AlphaFoldDB" id="A0A0A5ICI7"/>
<evidence type="ECO:0000256" key="5">
    <source>
        <dbReference type="ARBA" id="ARBA00023136"/>
    </source>
</evidence>